<sequence length="80" mass="9414">MIFNSYPTALLQARKLAMRHSSRSVPIHRIRIYPDQADQYEVRYTLPRQDDLWRSCVLKLTLTPSEFAAYEAWLAERGSN</sequence>
<dbReference type="KEGG" id="lins:G7067_05255"/>
<evidence type="ECO:0000313" key="2">
    <source>
        <dbReference type="Proteomes" id="UP000501387"/>
    </source>
</evidence>
<proteinExistence type="predicted"/>
<organism evidence="1 2">
    <name type="scientific">Leucobacter insecticola</name>
    <dbReference type="NCBI Taxonomy" id="2714934"/>
    <lineage>
        <taxon>Bacteria</taxon>
        <taxon>Bacillati</taxon>
        <taxon>Actinomycetota</taxon>
        <taxon>Actinomycetes</taxon>
        <taxon>Micrococcales</taxon>
        <taxon>Microbacteriaceae</taxon>
        <taxon>Leucobacter</taxon>
    </lineage>
</organism>
<dbReference type="RefSeq" id="WP_166322513.1">
    <property type="nucleotide sequence ID" value="NZ_CP049934.1"/>
</dbReference>
<name>A0A6G8FHY2_9MICO</name>
<accession>A0A6G8FHY2</accession>
<keyword evidence="2" id="KW-1185">Reference proteome</keyword>
<evidence type="ECO:0000313" key="1">
    <source>
        <dbReference type="EMBL" id="QIM15961.1"/>
    </source>
</evidence>
<dbReference type="EMBL" id="CP049934">
    <property type="protein sequence ID" value="QIM15961.1"/>
    <property type="molecule type" value="Genomic_DNA"/>
</dbReference>
<protein>
    <submittedName>
        <fullName evidence="1">Uncharacterized protein</fullName>
    </submittedName>
</protein>
<gene>
    <name evidence="1" type="ORF">G7067_05255</name>
</gene>
<reference evidence="1 2" key="1">
    <citation type="submission" date="2020-03" db="EMBL/GenBank/DDBJ databases">
        <title>Leucobacter sp. nov., isolated from beetles.</title>
        <authorList>
            <person name="Hyun D.-W."/>
            <person name="Bae J.-W."/>
        </authorList>
    </citation>
    <scope>NUCLEOTIDE SEQUENCE [LARGE SCALE GENOMIC DNA]</scope>
    <source>
        <strain evidence="1 2">HDW9B</strain>
    </source>
</reference>
<dbReference type="AlphaFoldDB" id="A0A6G8FHY2"/>
<dbReference type="Proteomes" id="UP000501387">
    <property type="component" value="Chromosome"/>
</dbReference>